<evidence type="ECO:0000313" key="2">
    <source>
        <dbReference type="Proteomes" id="UP000695802"/>
    </source>
</evidence>
<protein>
    <submittedName>
        <fullName evidence="1">Uncharacterized protein</fullName>
    </submittedName>
</protein>
<dbReference type="Proteomes" id="UP000695802">
    <property type="component" value="Unassembled WGS sequence"/>
</dbReference>
<organism evidence="1 2">
    <name type="scientific">Xanthomonas bonasiae</name>
    <dbReference type="NCBI Taxonomy" id="2810351"/>
    <lineage>
        <taxon>Bacteria</taxon>
        <taxon>Pseudomonadati</taxon>
        <taxon>Pseudomonadota</taxon>
        <taxon>Gammaproteobacteria</taxon>
        <taxon>Lysobacterales</taxon>
        <taxon>Lysobacteraceae</taxon>
        <taxon>Xanthomonas</taxon>
    </lineage>
</organism>
<name>A0ABS3B815_9XANT</name>
<dbReference type="EMBL" id="JAFIWB010000039">
    <property type="protein sequence ID" value="MBN6104749.1"/>
    <property type="molecule type" value="Genomic_DNA"/>
</dbReference>
<evidence type="ECO:0000313" key="1">
    <source>
        <dbReference type="EMBL" id="MBN6104749.1"/>
    </source>
</evidence>
<dbReference type="RefSeq" id="WP_206231076.1">
    <property type="nucleotide sequence ID" value="NZ_JAFIWB010000039.1"/>
</dbReference>
<accession>A0ABS3B815</accession>
<comment type="caution">
    <text evidence="1">The sequence shown here is derived from an EMBL/GenBank/DDBJ whole genome shotgun (WGS) entry which is preliminary data.</text>
</comment>
<reference evidence="1 2" key="1">
    <citation type="submission" date="2021-02" db="EMBL/GenBank/DDBJ databases">
        <title>Taxonomically Unique Crown Gall-Associated Xanthomonas Stains Have Deficiency in Virulence Repertories.</title>
        <authorList>
            <person name="Mafakheri H."/>
            <person name="Taghavi S.M."/>
            <person name="Dimkic I."/>
            <person name="Nemanja K."/>
            <person name="Osdaghi E."/>
        </authorList>
    </citation>
    <scope>NUCLEOTIDE SEQUENCE [LARGE SCALE GENOMIC DNA]</scope>
    <source>
        <strain evidence="1 2">FX4</strain>
    </source>
</reference>
<sequence>MEEDLGGIDKEHGHPRALQIIPDEFFWDCTDELAPFGSDEGDTALHEYREWRKHHPGEPLEDCIVWTIESVGEMEVSEYSDAIFNESTVREQIEDPDFDDQQYIFTTDVSVLATAFGQLADEGAIDASAKPYAARALKRQAVWARLQPDWAYTDEYLHKLSRLQAALDVA</sequence>
<gene>
    <name evidence="1" type="ORF">JR064_21530</name>
</gene>
<keyword evidence="2" id="KW-1185">Reference proteome</keyword>
<proteinExistence type="predicted"/>